<name>A0AAU8PZH4_DESK7</name>
<dbReference type="AlphaFoldDB" id="A0AAU8PZH4"/>
<evidence type="ECO:0000313" key="2">
    <source>
        <dbReference type="EMBL" id="AEG15593.1"/>
    </source>
</evidence>
<reference evidence="3" key="1">
    <citation type="submission" date="2011-05" db="EMBL/GenBank/DDBJ databases">
        <title>Complete sequence of Desulfotomaculum kuznetsovii DSM 6115.</title>
        <authorList>
            <person name="Lucas S."/>
            <person name="Han J."/>
            <person name="Lapidus A."/>
            <person name="Cheng J.-F."/>
            <person name="Goodwin L."/>
            <person name="Pitluck S."/>
            <person name="Peters L."/>
            <person name="Mikhailova N."/>
            <person name="Lu M."/>
            <person name="Saunders E."/>
            <person name="Han C."/>
            <person name="Tapia R."/>
            <person name="Land M."/>
            <person name="Hauser L."/>
            <person name="Kyrpides N."/>
            <person name="Ivanova N."/>
            <person name="Pagani I."/>
            <person name="Nazina T."/>
            <person name="Ivanova A."/>
            <person name="Parshina S."/>
            <person name="Kuever J."/>
            <person name="Muyzer G."/>
            <person name="Plugge C."/>
            <person name="Stams A."/>
            <person name="Woyke T."/>
        </authorList>
    </citation>
    <scope>NUCLEOTIDE SEQUENCE [LARGE SCALE GENOMIC DNA]</scope>
    <source>
        <strain evidence="3">DSM 6115 / VKM B-1805 / 17</strain>
    </source>
</reference>
<organism evidence="2 3">
    <name type="scientific">Desulfofundulus kuznetsovii (strain DSM 6115 / VKM B-1805 / 17)</name>
    <name type="common">Desulfotomaculum kuznetsovii</name>
    <dbReference type="NCBI Taxonomy" id="760568"/>
    <lineage>
        <taxon>Bacteria</taxon>
        <taxon>Bacillati</taxon>
        <taxon>Bacillota</taxon>
        <taxon>Clostridia</taxon>
        <taxon>Eubacteriales</taxon>
        <taxon>Peptococcaceae</taxon>
        <taxon>Desulfofundulus</taxon>
    </lineage>
</organism>
<keyword evidence="3" id="KW-1185">Reference proteome</keyword>
<feature type="region of interest" description="Disordered" evidence="1">
    <location>
        <begin position="42"/>
        <end position="86"/>
    </location>
</feature>
<evidence type="ECO:0000256" key="1">
    <source>
        <dbReference type="SAM" id="MobiDB-lite"/>
    </source>
</evidence>
<dbReference type="KEGG" id="dku:Desku_2037"/>
<gene>
    <name evidence="2" type="ordered locus">Desku_2037</name>
</gene>
<evidence type="ECO:0000313" key="3">
    <source>
        <dbReference type="Proteomes" id="UP000009229"/>
    </source>
</evidence>
<proteinExistence type="predicted"/>
<protein>
    <submittedName>
        <fullName evidence="2">Uncharacterized protein</fullName>
    </submittedName>
</protein>
<accession>A0AAU8PZH4</accession>
<dbReference type="EMBL" id="CP002770">
    <property type="protein sequence ID" value="AEG15593.1"/>
    <property type="molecule type" value="Genomic_DNA"/>
</dbReference>
<sequence length="130" mass="14706">MKSGSFITALNPIQCLFNRISAYPPRRKKVSFRLRYCLPESGKNSHHAGTKSGVALNPGSKRQKPLKIGARPRIIKKGEEKSPLENSPAGCIMKFVIIEEINLWRGLVEMREKRRGSVARTWKECQGEKT</sequence>
<dbReference type="Proteomes" id="UP000009229">
    <property type="component" value="Chromosome"/>
</dbReference>